<protein>
    <submittedName>
        <fullName evidence="1">Uncharacterized protein</fullName>
    </submittedName>
</protein>
<name>A0ACC2J041_9PEZI</name>
<dbReference type="EMBL" id="JAPESX010000536">
    <property type="protein sequence ID" value="KAJ8120821.1"/>
    <property type="molecule type" value="Genomic_DNA"/>
</dbReference>
<organism evidence="1 2">
    <name type="scientific">Nemania bipapillata</name>
    <dbReference type="NCBI Taxonomy" id="110536"/>
    <lineage>
        <taxon>Eukaryota</taxon>
        <taxon>Fungi</taxon>
        <taxon>Dikarya</taxon>
        <taxon>Ascomycota</taxon>
        <taxon>Pezizomycotina</taxon>
        <taxon>Sordariomycetes</taxon>
        <taxon>Xylariomycetidae</taxon>
        <taxon>Xylariales</taxon>
        <taxon>Xylariaceae</taxon>
        <taxon>Nemania</taxon>
    </lineage>
</organism>
<reference evidence="1" key="1">
    <citation type="submission" date="2022-11" db="EMBL/GenBank/DDBJ databases">
        <title>Genome Sequence of Nemania bipapillata.</title>
        <authorList>
            <person name="Buettner E."/>
        </authorList>
    </citation>
    <scope>NUCLEOTIDE SEQUENCE</scope>
    <source>
        <strain evidence="1">CP14</strain>
    </source>
</reference>
<gene>
    <name evidence="1" type="ORF">ONZ43_g2567</name>
</gene>
<dbReference type="Proteomes" id="UP001153334">
    <property type="component" value="Unassembled WGS sequence"/>
</dbReference>
<comment type="caution">
    <text evidence="1">The sequence shown here is derived from an EMBL/GenBank/DDBJ whole genome shotgun (WGS) entry which is preliminary data.</text>
</comment>
<evidence type="ECO:0000313" key="2">
    <source>
        <dbReference type="Proteomes" id="UP001153334"/>
    </source>
</evidence>
<evidence type="ECO:0000313" key="1">
    <source>
        <dbReference type="EMBL" id="KAJ8120821.1"/>
    </source>
</evidence>
<keyword evidence="2" id="KW-1185">Reference proteome</keyword>
<sequence>MGIAQRAATLADRAAATASGSDGEAKRRDIEKAWKRLVDRGPGGMGKLYKALAILPENDGKRLPVGFGGDVSA</sequence>
<accession>A0ACC2J041</accession>
<proteinExistence type="predicted"/>